<dbReference type="Gene3D" id="3.90.190.20">
    <property type="entry name" value="Mur ligase, C-terminal domain"/>
    <property type="match status" value="1"/>
</dbReference>
<dbReference type="InterPro" id="IPR036615">
    <property type="entry name" value="Mur_ligase_C_dom_sf"/>
</dbReference>
<reference evidence="3 4" key="1">
    <citation type="submission" date="2020-02" db="EMBL/GenBank/DDBJ databases">
        <title>Complete genome sequence of Flavobacteriaceae bacterium.</title>
        <authorList>
            <person name="Kim S.-J."/>
            <person name="Kim Y.-S."/>
            <person name="Kim K.-H."/>
        </authorList>
    </citation>
    <scope>NUCLEOTIDE SEQUENCE [LARGE SCALE GENOMIC DNA]</scope>
    <source>
        <strain evidence="3 4">RR4-40</strain>
    </source>
</reference>
<dbReference type="SUPFAM" id="SSF51984">
    <property type="entry name" value="MurCD N-terminal domain"/>
    <property type="match status" value="1"/>
</dbReference>
<dbReference type="InterPro" id="IPR036565">
    <property type="entry name" value="Mur-like_cat_sf"/>
</dbReference>
<feature type="domain" description="Mur ligase N-terminal catalytic" evidence="1">
    <location>
        <begin position="3"/>
        <end position="101"/>
    </location>
</feature>
<evidence type="ECO:0000313" key="4">
    <source>
        <dbReference type="Proteomes" id="UP000505306"/>
    </source>
</evidence>
<dbReference type="InterPro" id="IPR013221">
    <property type="entry name" value="Mur_ligase_cen"/>
</dbReference>
<organism evidence="3 4">
    <name type="scientific">Rasiella rasia</name>
    <dbReference type="NCBI Taxonomy" id="2744027"/>
    <lineage>
        <taxon>Bacteria</taxon>
        <taxon>Pseudomonadati</taxon>
        <taxon>Bacteroidota</taxon>
        <taxon>Flavobacteriia</taxon>
        <taxon>Flavobacteriales</taxon>
        <taxon>Flavobacteriaceae</taxon>
        <taxon>Rasiella</taxon>
    </lineage>
</organism>
<dbReference type="SUPFAM" id="SSF53623">
    <property type="entry name" value="MurD-like peptide ligases, catalytic domain"/>
    <property type="match status" value="1"/>
</dbReference>
<dbReference type="GO" id="GO:0005524">
    <property type="term" value="F:ATP binding"/>
    <property type="evidence" value="ECO:0007669"/>
    <property type="project" value="InterPro"/>
</dbReference>
<dbReference type="AlphaFoldDB" id="A0A6G6GRM8"/>
<gene>
    <name evidence="3" type="ORF">G5B37_12545</name>
</gene>
<evidence type="ECO:0000259" key="1">
    <source>
        <dbReference type="Pfam" id="PF01225"/>
    </source>
</evidence>
<dbReference type="EMBL" id="CP049057">
    <property type="protein sequence ID" value="QIE60361.1"/>
    <property type="molecule type" value="Genomic_DNA"/>
</dbReference>
<sequence length="451" mass="50841">MRVHFIAIGGAAMHNLALALHNNGFQVTGSDDEIFDPSKSRLNAKGLLPEAYGWFPEKISEEIDAIILGMHAKEDNPELLRAKELGLKIYSYPEFLFEQSKNKTRVVIGGSHGKTTITSMILHVMHYHNKEVDYMVGAQLEGFDTMVHLTEENDFIVLEGDEYLSSPIDRRPKFHLYKPNIALLSGIAWDHINVFPTYQNYVEQFEIFLTEITNGGTIIYYEEDAEVKRVVETSAATIKKVAYKTPAYIVEEGTTLLETPDGPMPIEVFGKHNLNNLEGARWICQLMGVDAEDFYEAIATFSGASKRLEKIAESDTAIAYKDFAHSPSKVKATTNALKNQYPDRKLIACLELHTYSSLNPEFLTEYQGALDAADVAVVFYSPHAVMIKGLEEIKIEQITDAFQREDLMVFTNPADFKTFLYTQDFEETSLLLMSSGNYGGLDFETVKDYIK</sequence>
<dbReference type="Proteomes" id="UP000505306">
    <property type="component" value="Chromosome"/>
</dbReference>
<dbReference type="Gene3D" id="3.40.1190.10">
    <property type="entry name" value="Mur-like, catalytic domain"/>
    <property type="match status" value="1"/>
</dbReference>
<dbReference type="PANTHER" id="PTHR43445">
    <property type="entry name" value="UDP-N-ACETYLMURAMATE--L-ALANINE LIGASE-RELATED"/>
    <property type="match status" value="1"/>
</dbReference>
<dbReference type="Pfam" id="PF08245">
    <property type="entry name" value="Mur_ligase_M"/>
    <property type="match status" value="1"/>
</dbReference>
<dbReference type="Pfam" id="PF01225">
    <property type="entry name" value="Mur_ligase"/>
    <property type="match status" value="1"/>
</dbReference>
<protein>
    <submittedName>
        <fullName evidence="3">Peptidoglycan synthetase</fullName>
    </submittedName>
</protein>
<keyword evidence="4" id="KW-1185">Reference proteome</keyword>
<feature type="domain" description="Mur ligase central" evidence="2">
    <location>
        <begin position="108"/>
        <end position="278"/>
    </location>
</feature>
<dbReference type="InterPro" id="IPR000713">
    <property type="entry name" value="Mur_ligase_N"/>
</dbReference>
<evidence type="ECO:0000313" key="3">
    <source>
        <dbReference type="EMBL" id="QIE60361.1"/>
    </source>
</evidence>
<dbReference type="SUPFAM" id="SSF53244">
    <property type="entry name" value="MurD-like peptide ligases, peptide-binding domain"/>
    <property type="match status" value="1"/>
</dbReference>
<dbReference type="GO" id="GO:0016881">
    <property type="term" value="F:acid-amino acid ligase activity"/>
    <property type="evidence" value="ECO:0007669"/>
    <property type="project" value="InterPro"/>
</dbReference>
<dbReference type="RefSeq" id="WP_164680374.1">
    <property type="nucleotide sequence ID" value="NZ_CP049057.1"/>
</dbReference>
<dbReference type="Gene3D" id="3.40.50.720">
    <property type="entry name" value="NAD(P)-binding Rossmann-like Domain"/>
    <property type="match status" value="1"/>
</dbReference>
<dbReference type="KEGG" id="mgel:G5B37_12545"/>
<proteinExistence type="predicted"/>
<dbReference type="InterPro" id="IPR050061">
    <property type="entry name" value="MurCDEF_pg_biosynth"/>
</dbReference>
<accession>A0A6G6GRM8</accession>
<evidence type="ECO:0000259" key="2">
    <source>
        <dbReference type="Pfam" id="PF08245"/>
    </source>
</evidence>
<name>A0A6G6GRM8_9FLAO</name>
<dbReference type="PANTHER" id="PTHR43445:SF5">
    <property type="entry name" value="UDP-N-ACETYLMURAMATE--L-ALANYL-GAMMA-D-GLUTAMYL-MESO-2,6-DIAMINOHEPTANDIOATE LIGASE"/>
    <property type="match status" value="1"/>
</dbReference>